<evidence type="ECO:0000313" key="7">
    <source>
        <dbReference type="Proteomes" id="UP000225706"/>
    </source>
</evidence>
<dbReference type="Proteomes" id="UP000225706">
    <property type="component" value="Unassembled WGS sequence"/>
</dbReference>
<proteinExistence type="predicted"/>
<evidence type="ECO:0000313" key="6">
    <source>
        <dbReference type="EMBL" id="PFX27265.1"/>
    </source>
</evidence>
<dbReference type="Pfam" id="PF12796">
    <property type="entry name" value="Ank_2"/>
    <property type="match status" value="4"/>
</dbReference>
<dbReference type="Gene3D" id="1.25.40.20">
    <property type="entry name" value="Ankyrin repeat-containing domain"/>
    <property type="match status" value="4"/>
</dbReference>
<evidence type="ECO:0000256" key="2">
    <source>
        <dbReference type="ARBA" id="ARBA00023043"/>
    </source>
</evidence>
<feature type="repeat" description="ANK" evidence="3">
    <location>
        <begin position="1539"/>
        <end position="1571"/>
    </location>
</feature>
<feature type="repeat" description="ANK" evidence="3">
    <location>
        <begin position="1062"/>
        <end position="1094"/>
    </location>
</feature>
<feature type="repeat" description="ANK" evidence="3">
    <location>
        <begin position="838"/>
        <end position="870"/>
    </location>
</feature>
<evidence type="ECO:0000259" key="5">
    <source>
        <dbReference type="Pfam" id="PF25521"/>
    </source>
</evidence>
<dbReference type="STRING" id="50429.A0A2B4SFP6"/>
<evidence type="ECO:0000256" key="1">
    <source>
        <dbReference type="ARBA" id="ARBA00022737"/>
    </source>
</evidence>
<organism evidence="6 7">
    <name type="scientific">Stylophora pistillata</name>
    <name type="common">Smooth cauliflower coral</name>
    <dbReference type="NCBI Taxonomy" id="50429"/>
    <lineage>
        <taxon>Eukaryota</taxon>
        <taxon>Metazoa</taxon>
        <taxon>Cnidaria</taxon>
        <taxon>Anthozoa</taxon>
        <taxon>Hexacorallia</taxon>
        <taxon>Scleractinia</taxon>
        <taxon>Astrocoeniina</taxon>
        <taxon>Pocilloporidae</taxon>
        <taxon>Stylophora</taxon>
    </lineage>
</organism>
<accession>A0A2B4SFP6</accession>
<dbReference type="EMBL" id="LSMT01000107">
    <property type="protein sequence ID" value="PFX27265.1"/>
    <property type="molecule type" value="Genomic_DNA"/>
</dbReference>
<feature type="domain" description="TANC1/2-like winged helix" evidence="5">
    <location>
        <begin position="659"/>
        <end position="777"/>
    </location>
</feature>
<feature type="repeat" description="ANK" evidence="3">
    <location>
        <begin position="932"/>
        <end position="964"/>
    </location>
</feature>
<comment type="caution">
    <text evidence="6">The sequence shown here is derived from an EMBL/GenBank/DDBJ whole genome shotgun (WGS) entry which is preliminary data.</text>
</comment>
<protein>
    <submittedName>
        <fullName evidence="6">Ankyrin repeat domain-containing protein 50</fullName>
    </submittedName>
</protein>
<dbReference type="Pfam" id="PF15112">
    <property type="entry name" value="DUF4559"/>
    <property type="match status" value="1"/>
</dbReference>
<dbReference type="PANTHER" id="PTHR24123">
    <property type="entry name" value="ANKYRIN REPEAT-CONTAINING"/>
    <property type="match status" value="1"/>
</dbReference>
<dbReference type="InterPro" id="IPR027897">
    <property type="entry name" value="DUF4559"/>
</dbReference>
<keyword evidence="1" id="KW-0677">Repeat</keyword>
<sequence length="2033" mass="231208">MASCSTAANWQSKFLKKEYQNWLAVGHALSLMCDGLRPYIEREMKVFHRTLMANLAYAPPCACRNPLKHSCAWAAQLSMYHRGGLPNSPRWRQSDSYKWTDPNLGCWEVAKLFMSDLGNSAVDVIDASSTDCTGLTNLLFWCSHFPIQHHLVEEVRNTRNTRWGHAPRQELTEGEKADALTSIRNLLQDPNLTFDNDAKAALAEIHAMEKDFDARSIERKVLADFQETVCGQLDDIEGEIKAFKINCKGVSNKVRKKLLSLQTQQTKVFKLLKGIDERMEDAANRNLSQATQASNLLKWVYTRGKQFVYDNARSLDTKSLTLWLLLMVLPSFFRCLSHNSYNDGCPMEDGFVPFDSKEFNFTSYLNNARERFTGRLWLYNELVLNLMKQDTHRGVILTGEPGAGKSALTAQLICSRSSSPFIHKRIIGYHLCKHADKATQDPGRFVRNLVDLMARRVPEYGMLISDSLFILSVLERSCLRDPFECFEQAVMVPLLQLKGQPQFYFIIIDALDECSLDVGGTSIAQFIGETSGKLPKWIKLIMTSRNDSKVLKHLSHFPRVYLSSTDARNLQDIEVFITAKLFEEASILDRLKNAFGLSSDEEISFLTSKILSQSQGNFLFAKEMFHFWGNGLSNEVDLKQLPKTIGGIYESYLKRVYGSREKFKSALAILEVMVAAFEPMQVDLVFQILKIQENIDYEYEYVYALKDLSHFIRYGADNTITIFHLSFTEWLTSRENIGNPYYVSRKHGHKRLAKYYLSVVKKNRNSSMDIYRLAYHVSFWEGDENFLQEFGNIKASYINASINSDNKTLLHLAAEESNLKLLQLLAPSFEGVDCEDNYGFTPGFLAAKRGLKENVEFLIRRGANIDHRTKPPPPLRSFMKGSIFMFVIDPLERAKTAFWNSTMMHAAASGGHTAVIRALLKRDAAFRDVNGINLTAIQLAAQNGHSDVVQLLYHKGADADHLSLQLAAHGGHTNTVKFLLKIGLTDTCMRCNGSFSWLGDRVRYQAASFYNSSDVHGYILSHDIYRIQCQSALHLAVAGKHLEVAKLLLSSDYNAIHCKDFTDRTPLHEAVRQNHLETAELLIRSGARISQKCKRFQNFSSSCSSLGTECQGQRMFLSEREIEEYNKDLCHCGTTPFLLAARYGHIEVASLLLRNGAKLDDMDCQGATPLHVAACHGHYDFIKWIISQRPSLHIDIKSKNLSTPLHSGAICNINKDINPLIDMGSSIYETDENGMTPLHYSVANSFERNSNWIFHSTHEDRGGKSFTTVWNLEGGDLTVTHDSFVISRSIPLSFQCRKLIKIIESSDTSYINKRDKSGRTALHLAARSGEECCVLQLLRKGARTDLNDRQGKIPLDFAVEFATEVIYPNMRNSSDEKVNFDLILALNRRYHNSVAHILLSREDDLTQACGGEKTALLHRAFEKQQPIIAYLILLKNHSLSCKDAQGRTPLMIYLQNGGKWLDVVLKRFDIPIHVECGTPFNQSELHMLAFREPTVPTENLLEYKTCDDLHCFVKDGPLLKAIKAHPLEFRVVDECRDAEGYTALHRAAQGGNLFVIKKFLSWGADLTIPTPLGHNSLELSILYGRISPYLSSPPTHIAEVAVDLLFEATKRLSPFDVGCNRTRAKLTIYHLAAYRGLSGFVKTLLNDSSLNGIDVNCSNLHGVTPLYLANLFVGTRKPPEDEKDQWLEVVDIIQTFGGILAYPEREVELSLIYTHLFGSFPHSFVLDGFEEGGEEFFHNDGSVCSEDELRYYGNGTLFNPFMESVMEELNRIIIRPTGKVSDFELMKRDRRAQWKTRSRLLVTLHTLYQLRDLLDDVMKGFDQADQAVKQRSFSTNESKVPSLKFPKLIEQPEIIQNLRRIKKQLTYDEQFLRKMRFSHASKTATTSHMMVNVKKIALRYGLFFGGVTNFVKLIEKYEEGELCREEIMQVKMMILKFRIYVRKSRTDDLISFERTNLEKGEFISKRIPFQWLNSTDAYGWDKAVNFLYRQATQEDSAFDYLSDLTVGFDVDTRIPLSVDALYFLSLERQSEDV</sequence>
<dbReference type="SUPFAM" id="SSF48403">
    <property type="entry name" value="Ankyrin repeat"/>
    <property type="match status" value="2"/>
</dbReference>
<name>A0A2B4SFP6_STYPI</name>
<dbReference type="InterPro" id="IPR036770">
    <property type="entry name" value="Ankyrin_rpt-contain_sf"/>
</dbReference>
<dbReference type="Pfam" id="PF24883">
    <property type="entry name" value="NPHP3_N"/>
    <property type="match status" value="1"/>
</dbReference>
<dbReference type="SUPFAM" id="SSF52540">
    <property type="entry name" value="P-loop containing nucleoside triphosphate hydrolases"/>
    <property type="match status" value="1"/>
</dbReference>
<dbReference type="InterPro" id="IPR051165">
    <property type="entry name" value="Multifunctional_ANK_Repeat"/>
</dbReference>
<keyword evidence="2 3" id="KW-0040">ANK repeat</keyword>
<dbReference type="SMART" id="SM00248">
    <property type="entry name" value="ANK"/>
    <property type="match status" value="12"/>
</dbReference>
<evidence type="ECO:0000259" key="4">
    <source>
        <dbReference type="Pfam" id="PF24883"/>
    </source>
</evidence>
<dbReference type="InterPro" id="IPR027417">
    <property type="entry name" value="P-loop_NTPase"/>
</dbReference>
<dbReference type="OrthoDB" id="5958958at2759"/>
<dbReference type="Pfam" id="PF00023">
    <property type="entry name" value="Ank"/>
    <property type="match status" value="2"/>
</dbReference>
<reference evidence="7" key="1">
    <citation type="journal article" date="2017" name="bioRxiv">
        <title>Comparative analysis of the genomes of Stylophora pistillata and Acropora digitifera provides evidence for extensive differences between species of corals.</title>
        <authorList>
            <person name="Voolstra C.R."/>
            <person name="Li Y."/>
            <person name="Liew Y.J."/>
            <person name="Baumgarten S."/>
            <person name="Zoccola D."/>
            <person name="Flot J.-F."/>
            <person name="Tambutte S."/>
            <person name="Allemand D."/>
            <person name="Aranda M."/>
        </authorList>
    </citation>
    <scope>NUCLEOTIDE SEQUENCE [LARGE SCALE GENOMIC DNA]</scope>
</reference>
<evidence type="ECO:0000256" key="3">
    <source>
        <dbReference type="PROSITE-ProRule" id="PRU00023"/>
    </source>
</evidence>
<gene>
    <name evidence="6" type="primary">ANKRD50</name>
    <name evidence="6" type="ORF">AWC38_SpisGene8053</name>
</gene>
<feature type="repeat" description="ANK" evidence="3">
    <location>
        <begin position="1132"/>
        <end position="1164"/>
    </location>
</feature>
<dbReference type="InterPro" id="IPR056884">
    <property type="entry name" value="NPHP3-like_N"/>
</dbReference>
<feature type="repeat" description="ANK" evidence="3">
    <location>
        <begin position="1165"/>
        <end position="1197"/>
    </location>
</feature>
<keyword evidence="7" id="KW-1185">Reference proteome</keyword>
<dbReference type="PROSITE" id="PS50088">
    <property type="entry name" value="ANK_REPEAT"/>
    <property type="match status" value="7"/>
</dbReference>
<dbReference type="PANTHER" id="PTHR24123:SF33">
    <property type="entry name" value="PROTEIN HOS4"/>
    <property type="match status" value="1"/>
</dbReference>
<dbReference type="InterPro" id="IPR058056">
    <property type="entry name" value="WH_TANC1/2"/>
</dbReference>
<dbReference type="PROSITE" id="PS50297">
    <property type="entry name" value="ANK_REP_REGION"/>
    <property type="match status" value="7"/>
</dbReference>
<feature type="repeat" description="ANK" evidence="3">
    <location>
        <begin position="1317"/>
        <end position="1349"/>
    </location>
</feature>
<dbReference type="Pfam" id="PF25521">
    <property type="entry name" value="WHD_TANC1"/>
    <property type="match status" value="1"/>
</dbReference>
<dbReference type="InterPro" id="IPR002110">
    <property type="entry name" value="Ankyrin_rpt"/>
</dbReference>
<feature type="domain" description="Nephrocystin 3-like N-terminal" evidence="4">
    <location>
        <begin position="382"/>
        <end position="545"/>
    </location>
</feature>